<dbReference type="AlphaFoldDB" id="A0AAV1WBA8"/>
<dbReference type="Proteomes" id="UP001497480">
    <property type="component" value="Unassembled WGS sequence"/>
</dbReference>
<protein>
    <submittedName>
        <fullName evidence="1">Uncharacterized protein</fullName>
    </submittedName>
</protein>
<name>A0AAV1WBA8_LUPLU</name>
<dbReference type="EMBL" id="CAXHTB010000005">
    <property type="protein sequence ID" value="CAL0306236.1"/>
    <property type="molecule type" value="Genomic_DNA"/>
</dbReference>
<comment type="caution">
    <text evidence="1">The sequence shown here is derived from an EMBL/GenBank/DDBJ whole genome shotgun (WGS) entry which is preliminary data.</text>
</comment>
<evidence type="ECO:0000313" key="2">
    <source>
        <dbReference type="Proteomes" id="UP001497480"/>
    </source>
</evidence>
<proteinExistence type="predicted"/>
<evidence type="ECO:0000313" key="1">
    <source>
        <dbReference type="EMBL" id="CAL0306236.1"/>
    </source>
</evidence>
<accession>A0AAV1WBA8</accession>
<gene>
    <name evidence="1" type="ORF">LLUT_LOCUS7296</name>
</gene>
<organism evidence="1 2">
    <name type="scientific">Lupinus luteus</name>
    <name type="common">European yellow lupine</name>
    <dbReference type="NCBI Taxonomy" id="3873"/>
    <lineage>
        <taxon>Eukaryota</taxon>
        <taxon>Viridiplantae</taxon>
        <taxon>Streptophyta</taxon>
        <taxon>Embryophyta</taxon>
        <taxon>Tracheophyta</taxon>
        <taxon>Spermatophyta</taxon>
        <taxon>Magnoliopsida</taxon>
        <taxon>eudicotyledons</taxon>
        <taxon>Gunneridae</taxon>
        <taxon>Pentapetalae</taxon>
        <taxon>rosids</taxon>
        <taxon>fabids</taxon>
        <taxon>Fabales</taxon>
        <taxon>Fabaceae</taxon>
        <taxon>Papilionoideae</taxon>
        <taxon>50 kb inversion clade</taxon>
        <taxon>genistoids sensu lato</taxon>
        <taxon>core genistoids</taxon>
        <taxon>Genisteae</taxon>
        <taxon>Lupinus</taxon>
    </lineage>
</organism>
<reference evidence="1 2" key="1">
    <citation type="submission" date="2024-03" db="EMBL/GenBank/DDBJ databases">
        <authorList>
            <person name="Martinez-Hernandez J."/>
        </authorList>
    </citation>
    <scope>NUCLEOTIDE SEQUENCE [LARGE SCALE GENOMIC DNA]</scope>
</reference>
<keyword evidence="2" id="KW-1185">Reference proteome</keyword>
<sequence length="54" mass="6340">MDIEERFVIRMSSKKIEQFFLSHVEASCWVIFGTSCVSTVTNLVVKMQEHMRCK</sequence>